<evidence type="ECO:0000313" key="2">
    <source>
        <dbReference type="EMBL" id="CAA9581436.1"/>
    </source>
</evidence>
<protein>
    <submittedName>
        <fullName evidence="2">Uncharacterized protein</fullName>
    </submittedName>
</protein>
<organism evidence="2">
    <name type="scientific">uncultured Thermomicrobiales bacterium</name>
    <dbReference type="NCBI Taxonomy" id="1645740"/>
    <lineage>
        <taxon>Bacteria</taxon>
        <taxon>Pseudomonadati</taxon>
        <taxon>Thermomicrobiota</taxon>
        <taxon>Thermomicrobia</taxon>
        <taxon>Thermomicrobiales</taxon>
        <taxon>environmental samples</taxon>
    </lineage>
</organism>
<reference evidence="2" key="1">
    <citation type="submission" date="2020-02" db="EMBL/GenBank/DDBJ databases">
        <authorList>
            <person name="Meier V. D."/>
        </authorList>
    </citation>
    <scope>NUCLEOTIDE SEQUENCE</scope>
    <source>
        <strain evidence="2">AVDCRST_MAG19</strain>
    </source>
</reference>
<gene>
    <name evidence="2" type="ORF">AVDCRST_MAG19-3984</name>
</gene>
<dbReference type="AlphaFoldDB" id="A0A6J4VJZ4"/>
<evidence type="ECO:0000256" key="1">
    <source>
        <dbReference type="SAM" id="MobiDB-lite"/>
    </source>
</evidence>
<proteinExistence type="predicted"/>
<accession>A0A6J4VJZ4</accession>
<sequence>MPRFTQTRAEWTAVADELAGPHRAAAPPGLEERVRALLRGVPAGWPDQAATLDLDEGNAQAVRAVLAGLAGRDPAAGQRSAPVAEAEAIVRGGQQGRGRDTTGAADARGRGAAVGRTGPMGEANRSGNGPSAAEDAPDAPDAPPPDPEPADGAGTPRPIVPGNVGSLDDVPPDVEGIPIAEG</sequence>
<dbReference type="EMBL" id="CADCWL010000224">
    <property type="protein sequence ID" value="CAA9581436.1"/>
    <property type="molecule type" value="Genomic_DNA"/>
</dbReference>
<name>A0A6J4VJZ4_9BACT</name>
<feature type="compositionally biased region" description="Low complexity" evidence="1">
    <location>
        <begin position="101"/>
        <end position="117"/>
    </location>
</feature>
<feature type="region of interest" description="Disordered" evidence="1">
    <location>
        <begin position="73"/>
        <end position="182"/>
    </location>
</feature>